<dbReference type="GO" id="GO:0005829">
    <property type="term" value="C:cytosol"/>
    <property type="evidence" value="ECO:0007669"/>
    <property type="project" value="TreeGrafter"/>
</dbReference>
<organism evidence="4 5">
    <name type="scientific">Fusarium flagelliforme</name>
    <dbReference type="NCBI Taxonomy" id="2675880"/>
    <lineage>
        <taxon>Eukaryota</taxon>
        <taxon>Fungi</taxon>
        <taxon>Dikarya</taxon>
        <taxon>Ascomycota</taxon>
        <taxon>Pezizomycotina</taxon>
        <taxon>Sordariomycetes</taxon>
        <taxon>Hypocreomycetidae</taxon>
        <taxon>Hypocreales</taxon>
        <taxon>Nectriaceae</taxon>
        <taxon>Fusarium</taxon>
        <taxon>Fusarium incarnatum-equiseti species complex</taxon>
    </lineage>
</organism>
<proteinExistence type="inferred from homology"/>
<dbReference type="PANTHER" id="PTHR10972:SF92">
    <property type="entry name" value="OXYSTEROL BINDING PROTEIN"/>
    <property type="match status" value="1"/>
</dbReference>
<dbReference type="AlphaFoldDB" id="A0A395M6E9"/>
<dbReference type="Pfam" id="PF01237">
    <property type="entry name" value="Oxysterol_BP"/>
    <property type="match status" value="1"/>
</dbReference>
<dbReference type="InterPro" id="IPR037239">
    <property type="entry name" value="OSBP_sf"/>
</dbReference>
<dbReference type="GO" id="GO:0016020">
    <property type="term" value="C:membrane"/>
    <property type="evidence" value="ECO:0007669"/>
    <property type="project" value="TreeGrafter"/>
</dbReference>
<dbReference type="EMBL" id="PXXK01000573">
    <property type="protein sequence ID" value="RFN43437.1"/>
    <property type="molecule type" value="Genomic_DNA"/>
</dbReference>
<dbReference type="SUPFAM" id="SSF144000">
    <property type="entry name" value="Oxysterol-binding protein-like"/>
    <property type="match status" value="1"/>
</dbReference>
<gene>
    <name evidence="4" type="ORF">FIE12Z_12316</name>
</gene>
<dbReference type="InterPro" id="IPR018494">
    <property type="entry name" value="Oxysterol-bd_CS"/>
</dbReference>
<protein>
    <recommendedName>
        <fullName evidence="6">Oxysterol-binding protein</fullName>
    </recommendedName>
</protein>
<dbReference type="InterPro" id="IPR000648">
    <property type="entry name" value="Oxysterol-bd"/>
</dbReference>
<sequence>MNQLNETDQQSDSLASRSASQQQSPSTSSPSSSPPPFSSSQMADIGTESGNLFRLKDVLSYFAAVKGDLSNVTAPPFILAPRSAIEIPAAWACHHDLFLQPSEEPDPGVRALLLAKNYVCSLKQLVGADTEDAGKKPLNPFLGELFLGSFSDKAGSQSQLIVEQVSHHPPVTACSIYNKERGISSRGFVGQETSFSLVSGVAVRQTGYAIMKDDKHDEKHLMTMPTILVKGVATGNPYPELEGPSYITSSTGYMTKIDFHGKRAFGFGEKNQVVAEVFAPDNKKEPLYRITGQWTGELLIQDSSKTTLEEFHVDRIPISPLSVAPLDKQTPWESRRAWSKVTQAIKEHNIEKVYAHKSPIEDSQRRRRMEEEKKGVEWNRLFFTKSTKGDAVAEDLLAMIPERLEGIDFTKTNGSWTFIGQGEAEELMANLNTETLP</sequence>
<evidence type="ECO:0000256" key="3">
    <source>
        <dbReference type="SAM" id="MobiDB-lite"/>
    </source>
</evidence>
<dbReference type="PANTHER" id="PTHR10972">
    <property type="entry name" value="OXYSTEROL-BINDING PROTEIN-RELATED"/>
    <property type="match status" value="1"/>
</dbReference>
<dbReference type="Gene3D" id="3.30.70.3490">
    <property type="match status" value="1"/>
</dbReference>
<dbReference type="Proteomes" id="UP000265631">
    <property type="component" value="Unassembled WGS sequence"/>
</dbReference>
<evidence type="ECO:0000256" key="1">
    <source>
        <dbReference type="ARBA" id="ARBA00008842"/>
    </source>
</evidence>
<evidence type="ECO:0008006" key="6">
    <source>
        <dbReference type="Google" id="ProtNLM"/>
    </source>
</evidence>
<feature type="compositionally biased region" description="Low complexity" evidence="3">
    <location>
        <begin position="10"/>
        <end position="31"/>
    </location>
</feature>
<evidence type="ECO:0000256" key="2">
    <source>
        <dbReference type="RuleBase" id="RU003844"/>
    </source>
</evidence>
<evidence type="ECO:0000313" key="5">
    <source>
        <dbReference type="Proteomes" id="UP000265631"/>
    </source>
</evidence>
<evidence type="ECO:0000313" key="4">
    <source>
        <dbReference type="EMBL" id="RFN43437.1"/>
    </source>
</evidence>
<dbReference type="GO" id="GO:0008142">
    <property type="term" value="F:oxysterol binding"/>
    <property type="evidence" value="ECO:0007669"/>
    <property type="project" value="TreeGrafter"/>
</dbReference>
<dbReference type="Gene3D" id="1.10.287.2720">
    <property type="match status" value="1"/>
</dbReference>
<dbReference type="Gene3D" id="2.40.160.120">
    <property type="match status" value="1"/>
</dbReference>
<feature type="region of interest" description="Disordered" evidence="3">
    <location>
        <begin position="1"/>
        <end position="43"/>
    </location>
</feature>
<dbReference type="STRING" id="2594813.A0A395M6E9"/>
<reference evidence="4 5" key="1">
    <citation type="journal article" date="2018" name="PLoS Pathog.">
        <title>Evolution of structural diversity of trichothecenes, a family of toxins produced by plant pathogenic and entomopathogenic fungi.</title>
        <authorList>
            <person name="Proctor R.H."/>
            <person name="McCormick S.P."/>
            <person name="Kim H.S."/>
            <person name="Cardoza R.E."/>
            <person name="Stanley A.M."/>
            <person name="Lindo L."/>
            <person name="Kelly A."/>
            <person name="Brown D.W."/>
            <person name="Lee T."/>
            <person name="Vaughan M.M."/>
            <person name="Alexander N.J."/>
            <person name="Busman M."/>
            <person name="Gutierrez S."/>
        </authorList>
    </citation>
    <scope>NUCLEOTIDE SEQUENCE [LARGE SCALE GENOMIC DNA]</scope>
    <source>
        <strain evidence="4 5">NRRL 13405</strain>
    </source>
</reference>
<comment type="caution">
    <text evidence="4">The sequence shown here is derived from an EMBL/GenBank/DDBJ whole genome shotgun (WGS) entry which is preliminary data.</text>
</comment>
<keyword evidence="5" id="KW-1185">Reference proteome</keyword>
<name>A0A395M6E9_9HYPO</name>
<comment type="similarity">
    <text evidence="1 2">Belongs to the OSBP family.</text>
</comment>
<dbReference type="PROSITE" id="PS01013">
    <property type="entry name" value="OSBP"/>
    <property type="match status" value="1"/>
</dbReference>
<accession>A0A395M6E9</accession>